<evidence type="ECO:0000313" key="2">
    <source>
        <dbReference type="EMBL" id="MBP0439539.1"/>
    </source>
</evidence>
<comment type="caution">
    <text evidence="2">The sequence shown here is derived from an EMBL/GenBank/DDBJ whole genome shotgun (WGS) entry which is preliminary data.</text>
</comment>
<proteinExistence type="predicted"/>
<dbReference type="InterPro" id="IPR038255">
    <property type="entry name" value="PBS_linker_sf"/>
</dbReference>
<dbReference type="GO" id="GO:0005509">
    <property type="term" value="F:calcium ion binding"/>
    <property type="evidence" value="ECO:0007669"/>
    <property type="project" value="InterPro"/>
</dbReference>
<sequence>MDEIQKIYIALFGRPADPLGLQYFAEETNNGQDLSAIGDLAASAEYQSRFAGQNPAQIVNSIYQSLFGRPADAAGLAYFVAELTSGRQNINTIAINIADGAQGTDLETLNNKIVAANNFTNALDTGPEIVGYSGDAAAAAGRAFLQGVTADDSTIPTATATDAAVVNATQSGGGGTGATFTLTTGDDFADQAGSSRLDGNIPSDFRFSTTNDTVVASTATLDATDVLSDASTTDEDIVQLSVTAATQVTNFTNLENFDVTFSNGGGDVTFVTTTGIKDIDLFGTVNASVELVDVADTGVSSIDGSALRAFGFEADLTGVTRGLTIVGSAQADIVVGGAGSDTFTMGAGDDQITDGAGADVITGGAGNDAITLANDSASDRIVFEATRSANGQDTITGFTGGGTNGDVLAVSAFLGEAVSAQIISGDTYVAGVAQDDGPLGTAASGVTAGADSNVLIVRFDTDVTTEAQLEAVINANTGALNLAGESKYVIALDNATGAGGAHQLFYVTTDFLGEVSADSVQLVGTVTTLGDLTAANFA</sequence>
<dbReference type="Gene3D" id="1.10.3130.20">
    <property type="entry name" value="Phycobilisome linker domain"/>
    <property type="match status" value="1"/>
</dbReference>
<dbReference type="RefSeq" id="WP_209335530.1">
    <property type="nucleotide sequence ID" value="NZ_JAGIYY010000003.1"/>
</dbReference>
<evidence type="ECO:0000313" key="3">
    <source>
        <dbReference type="Proteomes" id="UP000666240"/>
    </source>
</evidence>
<gene>
    <name evidence="2" type="ORF">J5Y06_12830</name>
</gene>
<keyword evidence="3" id="KW-1185">Reference proteome</keyword>
<dbReference type="Pfam" id="PF13946">
    <property type="entry name" value="DUF4214"/>
    <property type="match status" value="1"/>
</dbReference>
<protein>
    <submittedName>
        <fullName evidence="2">DUF4214 domain-containing protein</fullName>
    </submittedName>
</protein>
<dbReference type="SUPFAM" id="SSF51120">
    <property type="entry name" value="beta-Roll"/>
    <property type="match status" value="1"/>
</dbReference>
<feature type="domain" description="DUF4214" evidence="1">
    <location>
        <begin position="40"/>
        <end position="98"/>
    </location>
</feature>
<name>A0A8J7RPB7_9HYPH</name>
<dbReference type="InterPro" id="IPR018511">
    <property type="entry name" value="Hemolysin-typ_Ca-bd_CS"/>
</dbReference>
<dbReference type="Proteomes" id="UP000666240">
    <property type="component" value="Unassembled WGS sequence"/>
</dbReference>
<dbReference type="PROSITE" id="PS00330">
    <property type="entry name" value="HEMOLYSIN_CALCIUM"/>
    <property type="match status" value="1"/>
</dbReference>
<reference evidence="2" key="1">
    <citation type="submission" date="2021-03" db="EMBL/GenBank/DDBJ databases">
        <title>Genome sequencing and assembly of Tianweitania sediminis.</title>
        <authorList>
            <person name="Chhetri G."/>
        </authorList>
    </citation>
    <scope>NUCLEOTIDE SEQUENCE</scope>
    <source>
        <strain evidence="2">Z8</strain>
    </source>
</reference>
<dbReference type="PRINTS" id="PR00313">
    <property type="entry name" value="CABNDNGRPT"/>
</dbReference>
<dbReference type="Pfam" id="PF00353">
    <property type="entry name" value="HemolysinCabind"/>
    <property type="match status" value="1"/>
</dbReference>
<evidence type="ECO:0000259" key="1">
    <source>
        <dbReference type="Pfam" id="PF13946"/>
    </source>
</evidence>
<organism evidence="2 3">
    <name type="scientific">Tianweitania sediminis</name>
    <dbReference type="NCBI Taxonomy" id="1502156"/>
    <lineage>
        <taxon>Bacteria</taxon>
        <taxon>Pseudomonadati</taxon>
        <taxon>Pseudomonadota</taxon>
        <taxon>Alphaproteobacteria</taxon>
        <taxon>Hyphomicrobiales</taxon>
        <taxon>Phyllobacteriaceae</taxon>
        <taxon>Tianweitania</taxon>
    </lineage>
</organism>
<dbReference type="AlphaFoldDB" id="A0A8J7RPB7"/>
<dbReference type="Gene3D" id="2.150.10.10">
    <property type="entry name" value="Serralysin-like metalloprotease, C-terminal"/>
    <property type="match status" value="1"/>
</dbReference>
<dbReference type="EMBL" id="JAGIYY010000003">
    <property type="protein sequence ID" value="MBP0439539.1"/>
    <property type="molecule type" value="Genomic_DNA"/>
</dbReference>
<dbReference type="InterPro" id="IPR025282">
    <property type="entry name" value="DUF4214"/>
</dbReference>
<dbReference type="InterPro" id="IPR001343">
    <property type="entry name" value="Hemolysn_Ca-bd"/>
</dbReference>
<dbReference type="InterPro" id="IPR011049">
    <property type="entry name" value="Serralysin-like_metalloprot_C"/>
</dbReference>
<accession>A0A8J7RPB7</accession>